<dbReference type="EnsemblBacteria" id="ABK77522">
    <property type="protein sequence ID" value="ABK77522"/>
    <property type="gene ID" value="CENSYa_0890"/>
</dbReference>
<name>A0RW05_CENSY</name>
<dbReference type="AlphaFoldDB" id="A0RW05"/>
<sequence length="49" mass="5335">MTDRYNFPRADPGNPASIYLAGRIDCDNYRGSVSSQHNRYTMAGGHGSG</sequence>
<evidence type="ECO:0000313" key="1">
    <source>
        <dbReference type="EMBL" id="ABK77522.1"/>
    </source>
</evidence>
<dbReference type="KEGG" id="csy:CENSYa_0890"/>
<organism evidence="1 2">
    <name type="scientific">Cenarchaeum symbiosum (strain A)</name>
    <dbReference type="NCBI Taxonomy" id="414004"/>
    <lineage>
        <taxon>Archaea</taxon>
        <taxon>Nitrososphaerota</taxon>
        <taxon>Candidatus Cenarchaeales</taxon>
        <taxon>Candidatus Cenarchaeaceae</taxon>
        <taxon>Candidatus Cenarchaeum</taxon>
    </lineage>
</organism>
<evidence type="ECO:0000313" key="2">
    <source>
        <dbReference type="Proteomes" id="UP000000758"/>
    </source>
</evidence>
<dbReference type="EMBL" id="DP000238">
    <property type="protein sequence ID" value="ABK77522.1"/>
    <property type="molecule type" value="Genomic_DNA"/>
</dbReference>
<keyword evidence="2" id="KW-1185">Reference proteome</keyword>
<dbReference type="HOGENOM" id="CLU_3130683_0_0_2"/>
<accession>A0RW05</accession>
<protein>
    <submittedName>
        <fullName evidence="1">Uncharacterized protein</fullName>
    </submittedName>
</protein>
<reference evidence="1 2" key="1">
    <citation type="journal article" date="2006" name="Proc. Natl. Acad. Sci. U.S.A.">
        <title>Genomic analysis of the uncultivated marine crenarchaeote Cenarchaeum symbiosum.</title>
        <authorList>
            <person name="Hallam S.J."/>
            <person name="Konstantinidis K.T."/>
            <person name="Putnam N."/>
            <person name="Schleper C."/>
            <person name="Watanabe Y."/>
            <person name="Sugahara J."/>
            <person name="Preston C."/>
            <person name="de la Torre J."/>
            <person name="Richardson P.M."/>
            <person name="DeLong E.F."/>
        </authorList>
    </citation>
    <scope>NUCLEOTIDE SEQUENCE [LARGE SCALE GENOMIC DNA]</scope>
    <source>
        <strain evidence="2">A</strain>
    </source>
</reference>
<proteinExistence type="predicted"/>
<gene>
    <name evidence="1" type="ordered locus">CENSYa_0890</name>
</gene>
<dbReference type="Proteomes" id="UP000000758">
    <property type="component" value="Chromosome"/>
</dbReference>
<dbReference type="STRING" id="414004.CENSYa_0890"/>